<evidence type="ECO:0000256" key="1">
    <source>
        <dbReference type="ARBA" id="ARBA00022729"/>
    </source>
</evidence>
<proteinExistence type="predicted"/>
<name>A0ABS8D3U4_9NEIS</name>
<dbReference type="SUPFAM" id="SSF53850">
    <property type="entry name" value="Periplasmic binding protein-like II"/>
    <property type="match status" value="1"/>
</dbReference>
<gene>
    <name evidence="3" type="ORF">LIN78_03750</name>
</gene>
<dbReference type="Gene3D" id="3.40.190.10">
    <property type="entry name" value="Periplasmic binding protein-like II"/>
    <property type="match status" value="2"/>
</dbReference>
<dbReference type="Pfam" id="PF00497">
    <property type="entry name" value="SBP_bac_3"/>
    <property type="match status" value="1"/>
</dbReference>
<sequence>MKSIYRLTGLVVSLLTLGHVQAAGELRVMIGHGDGEPIVEYANPKTPNTLTGGVIHDLAMALGERLGMQVKFVEFSRKRVETSLRDGKAHLACNSNPDWYEHKEWFDWSRAVFDQVEAFVSLKDAAVRPDKESDLKGLRLGTIHGYGYPTLDKYFQDATKRVDETNVSGNFKKLKLKMIDAMISSRGEIGAFLRSQPKEEQQLYYVGKDNVTEMPTYCALSKNAPVKLKQLNDALGELKKSGQLAKIVKRYNLQESK</sequence>
<accession>A0ABS8D3U4</accession>
<evidence type="ECO:0000313" key="3">
    <source>
        <dbReference type="EMBL" id="MCB6182666.1"/>
    </source>
</evidence>
<dbReference type="SMART" id="SM00062">
    <property type="entry name" value="PBPb"/>
    <property type="match status" value="1"/>
</dbReference>
<evidence type="ECO:0000259" key="2">
    <source>
        <dbReference type="SMART" id="SM00062"/>
    </source>
</evidence>
<protein>
    <submittedName>
        <fullName evidence="3">Transporter substrate-binding domain-containing protein</fullName>
    </submittedName>
</protein>
<keyword evidence="1" id="KW-0732">Signal</keyword>
<dbReference type="PANTHER" id="PTHR35936">
    <property type="entry name" value="MEMBRANE-BOUND LYTIC MUREIN TRANSGLYCOSYLASE F"/>
    <property type="match status" value="1"/>
</dbReference>
<dbReference type="InterPro" id="IPR001638">
    <property type="entry name" value="Solute-binding_3/MltF_N"/>
</dbReference>
<feature type="domain" description="Solute-binding protein family 3/N-terminal" evidence="2">
    <location>
        <begin position="25"/>
        <end position="255"/>
    </location>
</feature>
<comment type="caution">
    <text evidence="3">The sequence shown here is derived from an EMBL/GenBank/DDBJ whole genome shotgun (WGS) entry which is preliminary data.</text>
</comment>
<dbReference type="Proteomes" id="UP001165395">
    <property type="component" value="Unassembled WGS sequence"/>
</dbReference>
<dbReference type="EMBL" id="JAJBZT010000002">
    <property type="protein sequence ID" value="MCB6182666.1"/>
    <property type="molecule type" value="Genomic_DNA"/>
</dbReference>
<keyword evidence="4" id="KW-1185">Reference proteome</keyword>
<dbReference type="RefSeq" id="WP_227178630.1">
    <property type="nucleotide sequence ID" value="NZ_JAJBZT010000002.1"/>
</dbReference>
<dbReference type="PANTHER" id="PTHR35936:SF6">
    <property type="entry name" value="AMINO ACID ABC TRANSPORTER SUBSTRATE-BINDING PAAT FAMILY PROTEIN"/>
    <property type="match status" value="1"/>
</dbReference>
<reference evidence="3" key="1">
    <citation type="submission" date="2021-10" db="EMBL/GenBank/DDBJ databases">
        <title>The complete genome sequence of Leeia sp. TBRC 13508.</title>
        <authorList>
            <person name="Charoenyingcharoen P."/>
            <person name="Yukphan P."/>
        </authorList>
    </citation>
    <scope>NUCLEOTIDE SEQUENCE</scope>
    <source>
        <strain evidence="3">TBRC 13508</strain>
    </source>
</reference>
<evidence type="ECO:0000313" key="4">
    <source>
        <dbReference type="Proteomes" id="UP001165395"/>
    </source>
</evidence>
<organism evidence="3 4">
    <name type="scientific">Leeia speluncae</name>
    <dbReference type="NCBI Taxonomy" id="2884804"/>
    <lineage>
        <taxon>Bacteria</taxon>
        <taxon>Pseudomonadati</taxon>
        <taxon>Pseudomonadota</taxon>
        <taxon>Betaproteobacteria</taxon>
        <taxon>Neisseriales</taxon>
        <taxon>Leeiaceae</taxon>
        <taxon>Leeia</taxon>
    </lineage>
</organism>